<dbReference type="EMBL" id="SSOP01000089">
    <property type="protein sequence ID" value="KAB5591779.1"/>
    <property type="molecule type" value="Genomic_DNA"/>
</dbReference>
<reference evidence="2 3" key="1">
    <citation type="journal article" date="2019" name="Fungal Biol. Biotechnol.">
        <title>Draft genome sequence of fastidious pathogen Ceratobasidium theobromae, which causes vascular-streak dieback in Theobroma cacao.</title>
        <authorList>
            <person name="Ali S.S."/>
            <person name="Asman A."/>
            <person name="Shao J."/>
            <person name="Firmansyah A.P."/>
            <person name="Susilo A.W."/>
            <person name="Rosmana A."/>
            <person name="McMahon P."/>
            <person name="Junaid M."/>
            <person name="Guest D."/>
            <person name="Kheng T.Y."/>
            <person name="Meinhardt L.W."/>
            <person name="Bailey B.A."/>
        </authorList>
    </citation>
    <scope>NUCLEOTIDE SEQUENCE [LARGE SCALE GENOMIC DNA]</scope>
    <source>
        <strain evidence="2 3">CT2</strain>
    </source>
</reference>
<dbReference type="AlphaFoldDB" id="A0A5N5QJG0"/>
<feature type="region of interest" description="Disordered" evidence="1">
    <location>
        <begin position="28"/>
        <end position="56"/>
    </location>
</feature>
<feature type="compositionally biased region" description="Polar residues" evidence="1">
    <location>
        <begin position="37"/>
        <end position="46"/>
    </location>
</feature>
<evidence type="ECO:0000313" key="2">
    <source>
        <dbReference type="EMBL" id="KAB5591779.1"/>
    </source>
</evidence>
<protein>
    <recommendedName>
        <fullName evidence="4">F-box domain-containing protein</fullName>
    </recommendedName>
</protein>
<gene>
    <name evidence="2" type="ORF">CTheo_4771</name>
</gene>
<accession>A0A5N5QJG0</accession>
<dbReference type="OrthoDB" id="3211970at2759"/>
<dbReference type="Proteomes" id="UP000383932">
    <property type="component" value="Unassembled WGS sequence"/>
</dbReference>
<evidence type="ECO:0000256" key="1">
    <source>
        <dbReference type="SAM" id="MobiDB-lite"/>
    </source>
</evidence>
<evidence type="ECO:0008006" key="4">
    <source>
        <dbReference type="Google" id="ProtNLM"/>
    </source>
</evidence>
<evidence type="ECO:0000313" key="3">
    <source>
        <dbReference type="Proteomes" id="UP000383932"/>
    </source>
</evidence>
<comment type="caution">
    <text evidence="2">The sequence shown here is derived from an EMBL/GenBank/DDBJ whole genome shotgun (WGS) entry which is preliminary data.</text>
</comment>
<name>A0A5N5QJG0_9AGAM</name>
<keyword evidence="3" id="KW-1185">Reference proteome</keyword>
<proteinExistence type="predicted"/>
<organism evidence="2 3">
    <name type="scientific">Ceratobasidium theobromae</name>
    <dbReference type="NCBI Taxonomy" id="1582974"/>
    <lineage>
        <taxon>Eukaryota</taxon>
        <taxon>Fungi</taxon>
        <taxon>Dikarya</taxon>
        <taxon>Basidiomycota</taxon>
        <taxon>Agaricomycotina</taxon>
        <taxon>Agaricomycetes</taxon>
        <taxon>Cantharellales</taxon>
        <taxon>Ceratobasidiaceae</taxon>
        <taxon>Ceratobasidium</taxon>
    </lineage>
</organism>
<sequence length="562" mass="61803">MPFGLARYRGLAEPFHDPLPRDHHLHHHRLTHRTGSGHATRSSSSRHGSEDDTQSHSGILPEDVIVIILGHLSVAEIMVIRRVSGGCSIFSPSESWNSNDFFKCSKWFKRLSENRQIWLDFILQPVFPLPACDAQLSRLPIEALEAHVRRQFELARLWSPPEPNTPIRVSRSRRLAMPNNESLTAMSSMDSWVAVATDLGGIYVCAPFGKGSVKWIRVLSLSVEITKLRVTVWSEPAGERVGVLWAGCLNVQGAPLSYQCGIASALAGDLAAAQSRTQGSILLSSSDFVTSTMVDLRNPASEIMDIAIGERYCAVIDAAHIIQVFMHRSLEDSIAMSPERSGFQGPCRSSRKTISLQFLPCDQLLVCSDSFIAVYKPVSRVTTAMESKYWTPVPSTNFFGLITQHRSSSIALSSHMSVPIWALSTKGTEITHFDLRVASYDSEGSETNDYGLALRRSVSYLLSPSLPPFPMGTINGGHSRLVWIAEGSGQFFGVALGRICTGQYSPYTSYQTPLDRAALDLGEYGRLIKEHAPSGPLFVFHEGEGKLLGGVRGAPDLVMLEY</sequence>